<accession>A0A937UL13</accession>
<dbReference type="RefSeq" id="WP_203003534.1">
    <property type="nucleotide sequence ID" value="NZ_JADWYU010000099.1"/>
</dbReference>
<evidence type="ECO:0000313" key="2">
    <source>
        <dbReference type="Proteomes" id="UP000604475"/>
    </source>
</evidence>
<dbReference type="AlphaFoldDB" id="A0A937UL13"/>
<reference evidence="1" key="1">
    <citation type="submission" date="2020-12" db="EMBL/GenBank/DDBJ databases">
        <title>Genomic characterization of non-nitrogen-fixing Frankia strains.</title>
        <authorList>
            <person name="Carlos-Shanley C."/>
            <person name="Guerra T."/>
            <person name="Hahn D."/>
        </authorList>
    </citation>
    <scope>NUCLEOTIDE SEQUENCE</scope>
    <source>
        <strain evidence="1">CN6</strain>
    </source>
</reference>
<organism evidence="1 2">
    <name type="scientific">Frankia nepalensis</name>
    <dbReference type="NCBI Taxonomy" id="1836974"/>
    <lineage>
        <taxon>Bacteria</taxon>
        <taxon>Bacillati</taxon>
        <taxon>Actinomycetota</taxon>
        <taxon>Actinomycetes</taxon>
        <taxon>Frankiales</taxon>
        <taxon>Frankiaceae</taxon>
        <taxon>Frankia</taxon>
    </lineage>
</organism>
<protein>
    <submittedName>
        <fullName evidence="1">Uncharacterized protein</fullName>
    </submittedName>
</protein>
<proteinExistence type="predicted"/>
<dbReference type="EMBL" id="JAEACQ010000160">
    <property type="protein sequence ID" value="MBL7627374.1"/>
    <property type="molecule type" value="Genomic_DNA"/>
</dbReference>
<name>A0A937UL13_9ACTN</name>
<sequence length="232" mass="26000">MLWLHQVHHLRPATRDRFAQVVQERWLPEVATRPDTRLAWFATSTRGAVHADEAVTITGVADGAALAELGARVHSGDLTDLAAELSSLRDGVQTRILEPLDYDPFAVTSVTEIPAQPGTGPSRSYMHDFVPPTFGNMRAYEDMMRERYMALTEQDLSGVALRASWRTVPGGGPVPEMFNLSEIRSTAALERLVTEEIPREYKAMGTWMWTALATRDRWTTRLLRSAPWSPLQ</sequence>
<comment type="caution">
    <text evidence="1">The sequence shown here is derived from an EMBL/GenBank/DDBJ whole genome shotgun (WGS) entry which is preliminary data.</text>
</comment>
<evidence type="ECO:0000313" key="1">
    <source>
        <dbReference type="EMBL" id="MBL7627374.1"/>
    </source>
</evidence>
<keyword evidence="2" id="KW-1185">Reference proteome</keyword>
<dbReference type="Proteomes" id="UP000604475">
    <property type="component" value="Unassembled WGS sequence"/>
</dbReference>
<gene>
    <name evidence="1" type="ORF">I7412_09370</name>
</gene>